<sequence length="226" mass="24154">MTTDQEPVGDAAEQVERLLLEAHLLQRRGQSEEAMSRCRQALDLDSQAWEAHVLVGDILSAEGRPMDALEHYRAAHALVPEQASVEEKIARATLAQAERDWAREGIGAGPGAEGGSLGPARNPGLAALLSLVVPGLGQGYNRQLLKGVIILGVVVVLWVIVLFQAVASLHGLGPGNGVGARVDMFQALFGVKTMVWLALILLVWFYSIADAALSAGRAADRRRDII</sequence>
<dbReference type="InterPro" id="IPR019734">
    <property type="entry name" value="TPR_rpt"/>
</dbReference>
<organism evidence="3 4">
    <name type="scientific">candidate division KD3-62 bacterium DG_56</name>
    <dbReference type="NCBI Taxonomy" id="1704032"/>
    <lineage>
        <taxon>Bacteria</taxon>
        <taxon>candidate division KD3-62</taxon>
    </lineage>
</organism>
<feature type="transmembrane region" description="Helical" evidence="1">
    <location>
        <begin position="148"/>
        <end position="173"/>
    </location>
</feature>
<reference evidence="3 4" key="1">
    <citation type="journal article" date="2015" name="Microbiome">
        <title>Genomic resolution of linkages in carbon, nitrogen, and sulfur cycling among widespread estuary sediment bacteria.</title>
        <authorList>
            <person name="Baker B.J."/>
            <person name="Lazar C.S."/>
            <person name="Teske A.P."/>
            <person name="Dick G.J."/>
        </authorList>
    </citation>
    <scope>NUCLEOTIDE SEQUENCE [LARGE SCALE GENOMIC DNA]</scope>
    <source>
        <strain evidence="3">DG_56</strain>
    </source>
</reference>
<accession>A0A0S7XQK6</accession>
<comment type="caution">
    <text evidence="3">The sequence shown here is derived from an EMBL/GenBank/DDBJ whole genome shotgun (WGS) entry which is preliminary data.</text>
</comment>
<dbReference type="Proteomes" id="UP000052020">
    <property type="component" value="Unassembled WGS sequence"/>
</dbReference>
<dbReference type="InterPro" id="IPR043738">
    <property type="entry name" value="DUF5683"/>
</dbReference>
<dbReference type="SUPFAM" id="SSF48452">
    <property type="entry name" value="TPR-like"/>
    <property type="match status" value="1"/>
</dbReference>
<evidence type="ECO:0000259" key="2">
    <source>
        <dbReference type="Pfam" id="PF18935"/>
    </source>
</evidence>
<gene>
    <name evidence="3" type="ORF">AMK68_01300</name>
</gene>
<feature type="transmembrane region" description="Helical" evidence="1">
    <location>
        <begin position="193"/>
        <end position="213"/>
    </location>
</feature>
<dbReference type="InterPro" id="IPR011990">
    <property type="entry name" value="TPR-like_helical_dom_sf"/>
</dbReference>
<protein>
    <recommendedName>
        <fullName evidence="2">DUF5683 domain-containing protein</fullName>
    </recommendedName>
</protein>
<dbReference type="EMBL" id="LIZY01000020">
    <property type="protein sequence ID" value="KPJ64559.1"/>
    <property type="molecule type" value="Genomic_DNA"/>
</dbReference>
<evidence type="ECO:0000313" key="4">
    <source>
        <dbReference type="Proteomes" id="UP000052020"/>
    </source>
</evidence>
<dbReference type="AlphaFoldDB" id="A0A0S7XQK6"/>
<name>A0A0S7XQK6_9BACT</name>
<proteinExistence type="predicted"/>
<evidence type="ECO:0000313" key="3">
    <source>
        <dbReference type="EMBL" id="KPJ64559.1"/>
    </source>
</evidence>
<evidence type="ECO:0000256" key="1">
    <source>
        <dbReference type="SAM" id="Phobius"/>
    </source>
</evidence>
<dbReference type="SMART" id="SM00028">
    <property type="entry name" value="TPR"/>
    <property type="match status" value="2"/>
</dbReference>
<dbReference type="Gene3D" id="1.25.40.10">
    <property type="entry name" value="Tetratricopeptide repeat domain"/>
    <property type="match status" value="1"/>
</dbReference>
<keyword evidence="1" id="KW-0472">Membrane</keyword>
<keyword evidence="1" id="KW-1133">Transmembrane helix</keyword>
<feature type="domain" description="DUF5683" evidence="2">
    <location>
        <begin position="121"/>
        <end position="163"/>
    </location>
</feature>
<dbReference type="Pfam" id="PF18935">
    <property type="entry name" value="DUF5683"/>
    <property type="match status" value="1"/>
</dbReference>
<keyword evidence="1" id="KW-0812">Transmembrane</keyword>